<accession>A0A0K8NXP0</accession>
<proteinExistence type="predicted"/>
<gene>
    <name evidence="3" type="ORF">ISF6_0723</name>
</gene>
<evidence type="ECO:0000256" key="1">
    <source>
        <dbReference type="SAM" id="MobiDB-lite"/>
    </source>
</evidence>
<dbReference type="STRING" id="1547922.ISF6_0723"/>
<evidence type="ECO:0000256" key="2">
    <source>
        <dbReference type="SAM" id="SignalP"/>
    </source>
</evidence>
<protein>
    <recommendedName>
        <fullName evidence="5">Lipoprotein</fullName>
    </recommendedName>
</protein>
<dbReference type="AlphaFoldDB" id="A0A0K8NXP0"/>
<keyword evidence="4" id="KW-1185">Reference proteome</keyword>
<feature type="region of interest" description="Disordered" evidence="1">
    <location>
        <begin position="248"/>
        <end position="267"/>
    </location>
</feature>
<reference evidence="3 4" key="2">
    <citation type="journal article" date="2016" name="Science">
        <title>A bacterium that degrades and assimilates poly(ethylene terephthalate).</title>
        <authorList>
            <person name="Yoshida S."/>
            <person name="Hiraga K."/>
            <person name="Takehana T."/>
            <person name="Taniguchi I."/>
            <person name="Yamaji H."/>
            <person name="Maeda Y."/>
            <person name="Toyohara K."/>
            <person name="Miyamoto K."/>
            <person name="Kimura Y."/>
            <person name="Oda K."/>
        </authorList>
    </citation>
    <scope>NUCLEOTIDE SEQUENCE [LARGE SCALE GENOMIC DNA]</scope>
    <source>
        <strain evidence="4">NBRC 110686 / TISTR 2288 / 201-F6</strain>
    </source>
</reference>
<organism evidence="3 4">
    <name type="scientific">Piscinibacter sakaiensis</name>
    <name type="common">Ideonella sakaiensis</name>
    <dbReference type="NCBI Taxonomy" id="1547922"/>
    <lineage>
        <taxon>Bacteria</taxon>
        <taxon>Pseudomonadati</taxon>
        <taxon>Pseudomonadota</taxon>
        <taxon>Betaproteobacteria</taxon>
        <taxon>Burkholderiales</taxon>
        <taxon>Sphaerotilaceae</taxon>
        <taxon>Piscinibacter</taxon>
    </lineage>
</organism>
<feature type="signal peptide" evidence="2">
    <location>
        <begin position="1"/>
        <end position="40"/>
    </location>
</feature>
<reference evidence="4" key="1">
    <citation type="submission" date="2015-07" db="EMBL/GenBank/DDBJ databases">
        <title>Discovery of a poly(ethylene terephthalate assimilation.</title>
        <authorList>
            <person name="Yoshida S."/>
            <person name="Hiraga K."/>
            <person name="Takehana T."/>
            <person name="Taniguchi I."/>
            <person name="Yamaji H."/>
            <person name="Maeda Y."/>
            <person name="Toyohara K."/>
            <person name="Miyamoto K."/>
            <person name="Kimura Y."/>
            <person name="Oda K."/>
        </authorList>
    </citation>
    <scope>NUCLEOTIDE SEQUENCE [LARGE SCALE GENOMIC DNA]</scope>
    <source>
        <strain evidence="4">NBRC 110686 / TISTR 2288 / 201-F6</strain>
    </source>
</reference>
<name>A0A0K8NXP0_PISS1</name>
<comment type="caution">
    <text evidence="3">The sequence shown here is derived from an EMBL/GenBank/DDBJ whole genome shotgun (WGS) entry which is preliminary data.</text>
</comment>
<dbReference type="Proteomes" id="UP000037660">
    <property type="component" value="Unassembled WGS sequence"/>
</dbReference>
<dbReference type="EMBL" id="BBYR01000014">
    <property type="protein sequence ID" value="GAP35152.1"/>
    <property type="molecule type" value="Genomic_DNA"/>
</dbReference>
<dbReference type="RefSeq" id="WP_231638030.1">
    <property type="nucleotide sequence ID" value="NZ_BBYR01000014.1"/>
</dbReference>
<sequence length="267" mass="26835">MSPPGRTQGERRRACAAFRQPLRPALSLALALALALSGCAGGPPAPDWALEARSGLERFSRAELEGRGTVAQAEFARARAALAATGEPARVARAELLRCATRVASLDAEGCPGFDALAIDATAEDRAYAAYLAGRAGAADLAALPEAQRALAASGPSPEALRGAADPLSALVAAGVAVRRLAGEPPAPAGAGGPQGADPRALAAAAVDRAAAQGWRRPLLAWLGLQRRLALRDGDTALAERLGRRIALAGGEPPAAPGPAPAGSAPR</sequence>
<evidence type="ECO:0000313" key="3">
    <source>
        <dbReference type="EMBL" id="GAP35152.1"/>
    </source>
</evidence>
<evidence type="ECO:0008006" key="5">
    <source>
        <dbReference type="Google" id="ProtNLM"/>
    </source>
</evidence>
<evidence type="ECO:0000313" key="4">
    <source>
        <dbReference type="Proteomes" id="UP000037660"/>
    </source>
</evidence>
<keyword evidence="2" id="KW-0732">Signal</keyword>
<feature type="chain" id="PRO_5005513505" description="Lipoprotein" evidence="2">
    <location>
        <begin position="41"/>
        <end position="267"/>
    </location>
</feature>